<dbReference type="EMBL" id="JBHMFI010000001">
    <property type="protein sequence ID" value="MFB9071964.1"/>
    <property type="molecule type" value="Genomic_DNA"/>
</dbReference>
<evidence type="ECO:0000256" key="1">
    <source>
        <dbReference type="SAM" id="MobiDB-lite"/>
    </source>
</evidence>
<evidence type="ECO:0000313" key="3">
    <source>
        <dbReference type="Proteomes" id="UP001589575"/>
    </source>
</evidence>
<reference evidence="2 3" key="1">
    <citation type="submission" date="2024-09" db="EMBL/GenBank/DDBJ databases">
        <authorList>
            <person name="Sun Q."/>
            <person name="Mori K."/>
        </authorList>
    </citation>
    <scope>NUCLEOTIDE SEQUENCE [LARGE SCALE GENOMIC DNA]</scope>
    <source>
        <strain evidence="2 3">CCM 7609</strain>
    </source>
</reference>
<feature type="compositionally biased region" description="Polar residues" evidence="1">
    <location>
        <begin position="12"/>
        <end position="23"/>
    </location>
</feature>
<proteinExistence type="predicted"/>
<accession>A0ABV5FZ62</accession>
<evidence type="ECO:0000313" key="2">
    <source>
        <dbReference type="EMBL" id="MFB9071964.1"/>
    </source>
</evidence>
<name>A0ABV5FZ62_9MICC</name>
<comment type="caution">
    <text evidence="2">The sequence shown here is derived from an EMBL/GenBank/DDBJ whole genome shotgun (WGS) entry which is preliminary data.</text>
</comment>
<sequence length="105" mass="11029">MQPGRTPWSADPPSTLSADPYRFQSTWGGLPSELPTPSRLKARAGWVAGRVSTARQVLHRATASGASPTVSTPASPVNAIIRQIRRHDSSTPAAVATQGHGLHLG</sequence>
<feature type="region of interest" description="Disordered" evidence="1">
    <location>
        <begin position="1"/>
        <end position="23"/>
    </location>
</feature>
<gene>
    <name evidence="2" type="ORF">ACFFX0_12415</name>
</gene>
<organism evidence="2 3">
    <name type="scientific">Citricoccus parietis</name>
    <dbReference type="NCBI Taxonomy" id="592307"/>
    <lineage>
        <taxon>Bacteria</taxon>
        <taxon>Bacillati</taxon>
        <taxon>Actinomycetota</taxon>
        <taxon>Actinomycetes</taxon>
        <taxon>Micrococcales</taxon>
        <taxon>Micrococcaceae</taxon>
        <taxon>Citricoccus</taxon>
    </lineage>
</organism>
<protein>
    <submittedName>
        <fullName evidence="2">Uncharacterized protein</fullName>
    </submittedName>
</protein>
<keyword evidence="3" id="KW-1185">Reference proteome</keyword>
<dbReference type="Proteomes" id="UP001589575">
    <property type="component" value="Unassembled WGS sequence"/>
</dbReference>